<comment type="subunit">
    <text evidence="3">Tetramer of heterotrimers consisting of exclusion domain, heavy- and light chains.</text>
</comment>
<dbReference type="InterPro" id="IPR014882">
    <property type="entry name" value="CathepsinC_exc"/>
</dbReference>
<evidence type="ECO:0000256" key="11">
    <source>
        <dbReference type="ARBA" id="ARBA00032961"/>
    </source>
</evidence>
<dbReference type="SUPFAM" id="SSF75001">
    <property type="entry name" value="Dipeptidyl peptidase I (cathepsin C), exclusion domain"/>
    <property type="match status" value="1"/>
</dbReference>
<dbReference type="Pfam" id="PF08773">
    <property type="entry name" value="CathepsinC_exc"/>
    <property type="match status" value="1"/>
</dbReference>
<comment type="cofactor">
    <cofactor evidence="1">
        <name>chloride</name>
        <dbReference type="ChEBI" id="CHEBI:17996"/>
    </cofactor>
</comment>
<dbReference type="InterPro" id="IPR036496">
    <property type="entry name" value="CathepsinC_exc_dom_sf"/>
</dbReference>
<keyword evidence="7" id="KW-0788">Thiol protease</keyword>
<dbReference type="Ensembl" id="ENSPMAT00000000608.1">
    <property type="protein sequence ID" value="ENSPMAP00000000607.1"/>
    <property type="gene ID" value="ENSPMAG00000000538.1"/>
</dbReference>
<protein>
    <recommendedName>
        <fullName evidence="4">Dipeptidyl peptidase 1</fullName>
    </recommendedName>
    <alternativeName>
        <fullName evidence="9">Cathepsin C</fullName>
    </alternativeName>
    <alternativeName>
        <fullName evidence="8">Cathepsin J</fullName>
    </alternativeName>
    <alternativeName>
        <fullName evidence="11">Dipeptidyl peptidase I</fullName>
    </alternativeName>
    <alternativeName>
        <fullName evidence="10">Dipeptidyl transferase</fullName>
    </alternativeName>
</protein>
<dbReference type="AlphaFoldDB" id="S4R5X7"/>
<dbReference type="Gene3D" id="3.90.70.10">
    <property type="entry name" value="Cysteine proteinases"/>
    <property type="match status" value="1"/>
</dbReference>
<evidence type="ECO:0000256" key="10">
    <source>
        <dbReference type="ARBA" id="ARBA00030778"/>
    </source>
</evidence>
<dbReference type="InterPro" id="IPR013128">
    <property type="entry name" value="Peptidase_C1A"/>
</dbReference>
<dbReference type="PANTHER" id="PTHR12411">
    <property type="entry name" value="CYSTEINE PROTEASE FAMILY C1-RELATED"/>
    <property type="match status" value="1"/>
</dbReference>
<evidence type="ECO:0000313" key="15">
    <source>
        <dbReference type="Ensembl" id="ENSPMAP00000000607.1"/>
    </source>
</evidence>
<dbReference type="SUPFAM" id="SSF54001">
    <property type="entry name" value="Cysteine proteinases"/>
    <property type="match status" value="1"/>
</dbReference>
<dbReference type="PROSITE" id="PS00139">
    <property type="entry name" value="THIOL_PROTEASE_CYS"/>
    <property type="match status" value="1"/>
</dbReference>
<reference evidence="15" key="1">
    <citation type="submission" date="2025-08" db="UniProtKB">
        <authorList>
            <consortium name="Ensembl"/>
        </authorList>
    </citation>
    <scope>IDENTIFICATION</scope>
</reference>
<feature type="domain" description="Peptidase C1A papain C-terminal" evidence="13">
    <location>
        <begin position="175"/>
        <end position="238"/>
    </location>
</feature>
<dbReference type="Gene3D" id="2.40.128.80">
    <property type="entry name" value="Cathepsin C, exclusion domain"/>
    <property type="match status" value="1"/>
</dbReference>
<evidence type="ECO:0000256" key="2">
    <source>
        <dbReference type="ARBA" id="ARBA00008455"/>
    </source>
</evidence>
<comment type="similarity">
    <text evidence="2">Belongs to the peptidase C1 family.</text>
</comment>
<evidence type="ECO:0000256" key="9">
    <source>
        <dbReference type="ARBA" id="ARBA00029779"/>
    </source>
</evidence>
<evidence type="ECO:0000256" key="7">
    <source>
        <dbReference type="ARBA" id="ARBA00022807"/>
    </source>
</evidence>
<evidence type="ECO:0000256" key="5">
    <source>
        <dbReference type="ARBA" id="ARBA00022670"/>
    </source>
</evidence>
<evidence type="ECO:0000256" key="4">
    <source>
        <dbReference type="ARBA" id="ARBA00014709"/>
    </source>
</evidence>
<evidence type="ECO:0000256" key="1">
    <source>
        <dbReference type="ARBA" id="ARBA00001923"/>
    </source>
</evidence>
<organism evidence="15">
    <name type="scientific">Petromyzon marinus</name>
    <name type="common">Sea lamprey</name>
    <dbReference type="NCBI Taxonomy" id="7757"/>
    <lineage>
        <taxon>Eukaryota</taxon>
        <taxon>Metazoa</taxon>
        <taxon>Chordata</taxon>
        <taxon>Craniata</taxon>
        <taxon>Vertebrata</taxon>
        <taxon>Cyclostomata</taxon>
        <taxon>Hyperoartia</taxon>
        <taxon>Petromyzontiformes</taxon>
        <taxon>Petromyzontidae</taxon>
        <taxon>Petromyzon</taxon>
    </lineage>
</organism>
<accession>S4R5X7</accession>
<evidence type="ECO:0000256" key="12">
    <source>
        <dbReference type="ARBA" id="ARBA00045556"/>
    </source>
</evidence>
<dbReference type="GeneTree" id="ENSGT00940000155787"/>
<evidence type="ECO:0000256" key="8">
    <source>
        <dbReference type="ARBA" id="ARBA00029762"/>
    </source>
</evidence>
<dbReference type="GO" id="GO:0008234">
    <property type="term" value="F:cysteine-type peptidase activity"/>
    <property type="evidence" value="ECO:0007669"/>
    <property type="project" value="UniProtKB-KW"/>
</dbReference>
<evidence type="ECO:0000256" key="6">
    <source>
        <dbReference type="ARBA" id="ARBA00022801"/>
    </source>
</evidence>
<dbReference type="GO" id="GO:0006508">
    <property type="term" value="P:proteolysis"/>
    <property type="evidence" value="ECO:0007669"/>
    <property type="project" value="UniProtKB-KW"/>
</dbReference>
<comment type="function">
    <text evidence="12">Thiol protease. Has dipeptidylpeptidase activity. Active against a broad range of dipeptide substrates composed of both polar and hydrophobic amino acids. Proline cannot occupy the P1 position and arginine cannot occupy the P2 position of the substrate. Can act as both an exopeptidase and endopeptidase. Activates serine proteases such as elastase, cathepsin G and granzymes A and B.</text>
</comment>
<dbReference type="InterPro" id="IPR000169">
    <property type="entry name" value="Pept_cys_AS"/>
</dbReference>
<dbReference type="InterPro" id="IPR000668">
    <property type="entry name" value="Peptidase_C1A_C"/>
</dbReference>
<evidence type="ECO:0000259" key="14">
    <source>
        <dbReference type="Pfam" id="PF08773"/>
    </source>
</evidence>
<dbReference type="Pfam" id="PF00112">
    <property type="entry name" value="Peptidase_C1"/>
    <property type="match status" value="1"/>
</dbReference>
<sequence length="241" mass="27019">CPHAGKAVQVVRLHLLKMNVAADEKGNQGTFTIIYNQGFEVVLAGYKWFAFFNFTQVGTVVTSLCAETRAGWVHDVLGRNWACFRGRQVKPRSWRAHAACLLAKQVRHMLYEHNAAFVQRVNDAQRSWRAVRYPLYDGLSLGELTRRAGGRASRIHGRPKPAVVTEETRRLASSLPTSWDWRNVNGINYVSPIRNQGSCGSCYSFSSMAMLEARIRILTNASQTPILSTQQIVSCSKFSQG</sequence>
<keyword evidence="6" id="KW-0378">Hydrolase</keyword>
<evidence type="ECO:0000256" key="3">
    <source>
        <dbReference type="ARBA" id="ARBA00011610"/>
    </source>
</evidence>
<name>S4R5X7_PETMA</name>
<feature type="domain" description="Cathepsin C exclusion" evidence="14">
    <location>
        <begin position="5"/>
        <end position="87"/>
    </location>
</feature>
<dbReference type="HOGENOM" id="CLU_095923_0_0_1"/>
<reference evidence="15" key="2">
    <citation type="submission" date="2025-09" db="UniProtKB">
        <authorList>
            <consortium name="Ensembl"/>
        </authorList>
    </citation>
    <scope>IDENTIFICATION</scope>
</reference>
<keyword evidence="5" id="KW-0645">Protease</keyword>
<evidence type="ECO:0000259" key="13">
    <source>
        <dbReference type="Pfam" id="PF00112"/>
    </source>
</evidence>
<proteinExistence type="inferred from homology"/>
<dbReference type="InterPro" id="IPR038765">
    <property type="entry name" value="Papain-like_cys_pep_sf"/>
</dbReference>